<dbReference type="SUPFAM" id="SSF51735">
    <property type="entry name" value="NAD(P)-binding Rossmann-fold domains"/>
    <property type="match status" value="1"/>
</dbReference>
<dbReference type="GO" id="GO:0035925">
    <property type="term" value="F:mRNA 3'-UTR AU-rich region binding"/>
    <property type="evidence" value="ECO:0007669"/>
    <property type="project" value="TreeGrafter"/>
</dbReference>
<evidence type="ECO:0000256" key="2">
    <source>
        <dbReference type="ARBA" id="ARBA00023002"/>
    </source>
</evidence>
<dbReference type="Gene3D" id="3.90.180.10">
    <property type="entry name" value="Medium-chain alcohol dehydrogenases, catalytic domain"/>
    <property type="match status" value="1"/>
</dbReference>
<dbReference type="GO" id="GO:0003960">
    <property type="term" value="F:quinone reductase (NADPH) activity"/>
    <property type="evidence" value="ECO:0007669"/>
    <property type="project" value="TreeGrafter"/>
</dbReference>
<dbReference type="GO" id="GO:0070402">
    <property type="term" value="F:NADPH binding"/>
    <property type="evidence" value="ECO:0007669"/>
    <property type="project" value="TreeGrafter"/>
</dbReference>
<evidence type="ECO:0000313" key="4">
    <source>
        <dbReference type="Proteomes" id="UP000494363"/>
    </source>
</evidence>
<name>A0A6J5FAD5_9BURK</name>
<sequence>MIGTVDTDEKAHRAKENGCSFAINYRKEDIVTRVKEITDNELASVVYDSVGKDTILGSLGCLRPRGILVSFGTASGPTPNIDLATLGARGSLYITRASIAHYTAQRAEFEAAAESVFKALEQGILKAASPTTYPLQEVAQAHLDIQSGNTTGSVVLLP</sequence>
<dbReference type="EC" id="1.3.1.103" evidence="3"/>
<proteinExistence type="predicted"/>
<dbReference type="GO" id="GO:0102523">
    <property type="term" value="F:2-chloroacrylate reductase activity"/>
    <property type="evidence" value="ECO:0007669"/>
    <property type="project" value="UniProtKB-EC"/>
</dbReference>
<dbReference type="PANTHER" id="PTHR48106">
    <property type="entry name" value="QUINONE OXIDOREDUCTASE PIG3-RELATED"/>
    <property type="match status" value="1"/>
</dbReference>
<keyword evidence="1" id="KW-0521">NADP</keyword>
<evidence type="ECO:0000313" key="3">
    <source>
        <dbReference type="EMBL" id="CAB3774175.1"/>
    </source>
</evidence>
<dbReference type="Gene3D" id="3.40.50.720">
    <property type="entry name" value="NAD(P)-binding Rossmann-like Domain"/>
    <property type="match status" value="1"/>
</dbReference>
<dbReference type="Proteomes" id="UP000494363">
    <property type="component" value="Unassembled WGS sequence"/>
</dbReference>
<evidence type="ECO:0000256" key="1">
    <source>
        <dbReference type="ARBA" id="ARBA00022857"/>
    </source>
</evidence>
<dbReference type="Pfam" id="PF13602">
    <property type="entry name" value="ADH_zinc_N_2"/>
    <property type="match status" value="1"/>
</dbReference>
<dbReference type="PANTHER" id="PTHR48106:SF13">
    <property type="entry name" value="QUINONE OXIDOREDUCTASE-RELATED"/>
    <property type="match status" value="1"/>
</dbReference>
<reference evidence="3 4" key="1">
    <citation type="submission" date="2020-04" db="EMBL/GenBank/DDBJ databases">
        <authorList>
            <person name="De Canck E."/>
        </authorList>
    </citation>
    <scope>NUCLEOTIDE SEQUENCE [LARGE SCALE GENOMIC DNA]</scope>
    <source>
        <strain evidence="3 4">LMG 29542</strain>
    </source>
</reference>
<protein>
    <submittedName>
        <fullName evidence="3">2-haloacrylate reductase</fullName>
        <ecNumber evidence="3">1.3.1.103</ecNumber>
    </submittedName>
</protein>
<keyword evidence="4" id="KW-1185">Reference proteome</keyword>
<dbReference type="GO" id="GO:0005829">
    <property type="term" value="C:cytosol"/>
    <property type="evidence" value="ECO:0007669"/>
    <property type="project" value="TreeGrafter"/>
</dbReference>
<dbReference type="AlphaFoldDB" id="A0A6J5FAD5"/>
<organism evidence="3 4">
    <name type="scientific">Paraburkholderia humisilvae</name>
    <dbReference type="NCBI Taxonomy" id="627669"/>
    <lineage>
        <taxon>Bacteria</taxon>
        <taxon>Pseudomonadati</taxon>
        <taxon>Pseudomonadota</taxon>
        <taxon>Betaproteobacteria</taxon>
        <taxon>Burkholderiales</taxon>
        <taxon>Burkholderiaceae</taxon>
        <taxon>Paraburkholderia</taxon>
    </lineage>
</organism>
<dbReference type="EMBL" id="CADIKH010000099">
    <property type="protein sequence ID" value="CAB3774175.1"/>
    <property type="molecule type" value="Genomic_DNA"/>
</dbReference>
<dbReference type="InterPro" id="IPR036291">
    <property type="entry name" value="NAD(P)-bd_dom_sf"/>
</dbReference>
<gene>
    <name evidence="3" type="ORF">LMG29542_07628</name>
</gene>
<keyword evidence="2 3" id="KW-0560">Oxidoreductase</keyword>
<accession>A0A6J5FAD5</accession>